<evidence type="ECO:0000313" key="1">
    <source>
        <dbReference type="EMBL" id="GME45447.1"/>
    </source>
</evidence>
<proteinExistence type="predicted"/>
<evidence type="ECO:0000313" key="2">
    <source>
        <dbReference type="Proteomes" id="UP001165186"/>
    </source>
</evidence>
<gene>
    <name evidence="1" type="primary">g2012</name>
    <name evidence="1" type="ORF">NpPPO83_00002012</name>
</gene>
<dbReference type="Proteomes" id="UP001165186">
    <property type="component" value="Unassembled WGS sequence"/>
</dbReference>
<accession>A0ACB5SLG9</accession>
<keyword evidence="2" id="KW-1185">Reference proteome</keyword>
<protein>
    <submittedName>
        <fullName evidence="1">FMN-dependent dehydrogenase family protein</fullName>
    </submittedName>
</protein>
<reference evidence="1" key="1">
    <citation type="submission" date="2024-09" db="EMBL/GenBank/DDBJ databases">
        <title>Draft Genome Sequences of Neofusicoccum parvum.</title>
        <authorList>
            <person name="Ashida A."/>
            <person name="Camagna M."/>
            <person name="Tanaka A."/>
            <person name="Takemoto D."/>
        </authorList>
    </citation>
    <scope>NUCLEOTIDE SEQUENCE</scope>
    <source>
        <strain evidence="1">PPO83</strain>
    </source>
</reference>
<name>A0ACB5SLG9_9PEZI</name>
<dbReference type="EMBL" id="BSXG01000119">
    <property type="protein sequence ID" value="GME45447.1"/>
    <property type="molecule type" value="Genomic_DNA"/>
</dbReference>
<comment type="caution">
    <text evidence="1">The sequence shown here is derived from an EMBL/GenBank/DDBJ whole genome shotgun (WGS) entry which is preliminary data.</text>
</comment>
<organism evidence="1 2">
    <name type="scientific">Neofusicoccum parvum</name>
    <dbReference type="NCBI Taxonomy" id="310453"/>
    <lineage>
        <taxon>Eukaryota</taxon>
        <taxon>Fungi</taxon>
        <taxon>Dikarya</taxon>
        <taxon>Ascomycota</taxon>
        <taxon>Pezizomycotina</taxon>
        <taxon>Dothideomycetes</taxon>
        <taxon>Dothideomycetes incertae sedis</taxon>
        <taxon>Botryosphaeriales</taxon>
        <taxon>Botryosphaeriaceae</taxon>
        <taxon>Neofusicoccum</taxon>
    </lineage>
</organism>
<sequence length="680" mass="73190">MANRSQTFHPKILTIKDLKDEASKKTPPTYRDFFNDGAMDMITTSLHDNEAAFNRYKILPRVLVDVSSIDTSTTIFGQRVAFPLGFVPAANHKLAYPDGEAATACAAARTGICMGLSAYSTTGMEEVPTEAAGAAEALGGLKPPPLAIQLTMFRNRDVSAQMVKRAESAGYKAVFLTADCPVLGLRLNEHRNKFALPDGLTYPNLTDKVDQPFKLADGDPGMSYDSTVTWEDVIPWLRSQTKMEIWVKGVYTVDDVLLAIRHGVDGVIISNHGGRQLDGVPATLDALRVCAPAAVGRIQIGIDSGIRRGTDIFKALALGATHCFVGRVPIWGLAHDGEDGVELALRILMAEFRIAMALAGCKSVKEVSRSHLSVILWLAYIVCQVAACANGFGAHIADLSKVLYYQNSQIPNGDVTEALRFWYLATLLHVLSSCTARIAIGLASISRKAFPSRRRLVTTNLSISTAVGILFFFLLLFQCRPISAFWSRNRADVPASCYTTSLTQPWYAFLTTSMAADAILASFAIASLIKRTTRWWVRGVTLIFNLIAFGAVLSSAMQIAHVPSLADHADLTWSAAPFAIFSLLGPSFAVLGANLTKIGPLVRELGLAVEGDDGRTAREIVLAERRRARRGSVPLVVLSGRAGEAAEDAALEAVVEEGVARLARAAAAGEGEGVVGLEAR</sequence>